<dbReference type="GO" id="GO:0000027">
    <property type="term" value="P:ribosomal large subunit assembly"/>
    <property type="evidence" value="ECO:0007669"/>
    <property type="project" value="TreeGrafter"/>
</dbReference>
<keyword evidence="12" id="KW-1185">Reference proteome</keyword>
<feature type="region of interest" description="Disordered" evidence="9">
    <location>
        <begin position="1"/>
        <end position="42"/>
    </location>
</feature>
<evidence type="ECO:0000259" key="10">
    <source>
        <dbReference type="Pfam" id="PF14615"/>
    </source>
</evidence>
<comment type="function">
    <text evidence="1">Required for efficient biogenesis of the 60S ribosomal subunit.</text>
</comment>
<dbReference type="PANTHER" id="PTHR28127">
    <property type="entry name" value="RIBOSOME ASSEMBLY PROTEIN 3"/>
    <property type="match status" value="1"/>
</dbReference>
<dbReference type="Pfam" id="PF14615">
    <property type="entry name" value="Rsa3"/>
    <property type="match status" value="1"/>
</dbReference>
<dbReference type="InterPro" id="IPR028217">
    <property type="entry name" value="Rsa3_C"/>
</dbReference>
<accession>A0A8J2X5E6</accession>
<protein>
    <recommendedName>
        <fullName evidence="4">Ribosome assembly protein 3</fullName>
    </recommendedName>
</protein>
<keyword evidence="8" id="KW-0175">Coiled coil</keyword>
<evidence type="ECO:0000256" key="1">
    <source>
        <dbReference type="ARBA" id="ARBA00003035"/>
    </source>
</evidence>
<comment type="similarity">
    <text evidence="3">Belongs to the RSA3 family.</text>
</comment>
<dbReference type="GO" id="GO:0005730">
    <property type="term" value="C:nucleolus"/>
    <property type="evidence" value="ECO:0007669"/>
    <property type="project" value="UniProtKB-SubCell"/>
</dbReference>
<dbReference type="EMBL" id="HG316454">
    <property type="protein sequence ID" value="CDF87780.1"/>
    <property type="molecule type" value="Genomic_DNA"/>
</dbReference>
<feature type="coiled-coil region" evidence="8">
    <location>
        <begin position="118"/>
        <end position="145"/>
    </location>
</feature>
<evidence type="ECO:0000256" key="3">
    <source>
        <dbReference type="ARBA" id="ARBA00006256"/>
    </source>
</evidence>
<keyword evidence="7" id="KW-0687">Ribonucleoprotein</keyword>
<evidence type="ECO:0000256" key="6">
    <source>
        <dbReference type="ARBA" id="ARBA00023242"/>
    </source>
</evidence>
<sequence length="201" mass="22167">MVKSEIRASDNIAKKSRRRKKRRTTEVSDTSSSSEAEIESDAGVGAALADVYALSEDEVSDLEEVDARVTNVGVTDAGIQNRETLSEDTKSALSRIPFTKTKLTEKSQRDSNESPADLKRVGEAIEEAKQQMRETQEELVANAGLKNSYLELLFENFGDDINSLRSAPDFTNNSLVMLAHLLKDGASMFDVESLKTMLETK</sequence>
<dbReference type="GO" id="GO:0030687">
    <property type="term" value="C:preribosome, large subunit precursor"/>
    <property type="evidence" value="ECO:0007669"/>
    <property type="project" value="TreeGrafter"/>
</dbReference>
<organism evidence="11 12">
    <name type="scientific">Zygosaccharomyces bailii (strain CLIB 213 / ATCC 58445 / CBS 680 / BCRC 21525 / NBRC 1098 / NCYC 1416 / NRRL Y-2227)</name>
    <dbReference type="NCBI Taxonomy" id="1333698"/>
    <lineage>
        <taxon>Eukaryota</taxon>
        <taxon>Fungi</taxon>
        <taxon>Dikarya</taxon>
        <taxon>Ascomycota</taxon>
        <taxon>Saccharomycotina</taxon>
        <taxon>Saccharomycetes</taxon>
        <taxon>Saccharomycetales</taxon>
        <taxon>Saccharomycetaceae</taxon>
        <taxon>Zygosaccharomyces</taxon>
    </lineage>
</organism>
<keyword evidence="6" id="KW-0539">Nucleus</keyword>
<evidence type="ECO:0000313" key="12">
    <source>
        <dbReference type="Proteomes" id="UP000019375"/>
    </source>
</evidence>
<dbReference type="AlphaFoldDB" id="A0A8J2X5E6"/>
<evidence type="ECO:0000256" key="2">
    <source>
        <dbReference type="ARBA" id="ARBA00004604"/>
    </source>
</evidence>
<feature type="domain" description="Ribosome-assembly protein 3 C-terminal" evidence="10">
    <location>
        <begin position="145"/>
        <end position="190"/>
    </location>
</feature>
<evidence type="ECO:0000256" key="5">
    <source>
        <dbReference type="ARBA" id="ARBA00022517"/>
    </source>
</evidence>
<feature type="compositionally biased region" description="Basic residues" evidence="9">
    <location>
        <begin position="14"/>
        <end position="23"/>
    </location>
</feature>
<keyword evidence="5" id="KW-0690">Ribosome biogenesis</keyword>
<comment type="subcellular location">
    <subcellularLocation>
        <location evidence="2">Nucleus</location>
        <location evidence="2">Nucleolus</location>
    </subcellularLocation>
</comment>
<evidence type="ECO:0000256" key="8">
    <source>
        <dbReference type="SAM" id="Coils"/>
    </source>
</evidence>
<name>A0A8J2X5E6_ZYGB2</name>
<dbReference type="InterPro" id="IPR051898">
    <property type="entry name" value="Ribosome_Assembly_3"/>
</dbReference>
<dbReference type="OrthoDB" id="69550at2759"/>
<evidence type="ECO:0000256" key="9">
    <source>
        <dbReference type="SAM" id="MobiDB-lite"/>
    </source>
</evidence>
<reference evidence="12" key="1">
    <citation type="journal article" date="2013" name="Genome Announc.">
        <title>Genome sequence of the food spoilage yeast Zygosaccharomyces bailii CLIB 213(T).</title>
        <authorList>
            <person name="Galeote V."/>
            <person name="Bigey F."/>
            <person name="Devillers H."/>
            <person name="Neuveglise C."/>
            <person name="Dequin S."/>
        </authorList>
    </citation>
    <scope>NUCLEOTIDE SEQUENCE [LARGE SCALE GENOMIC DNA]</scope>
    <source>
        <strain evidence="12">CLIB 213 / ATCC 58445 / CBS 680 / CCRC 21525 / NBRC 1098 / NCYC 1416 / NRRL Y-2227</strain>
    </source>
</reference>
<dbReference type="PANTHER" id="PTHR28127:SF1">
    <property type="entry name" value="RIBOSOME ASSEMBLY PROTEIN 3"/>
    <property type="match status" value="1"/>
</dbReference>
<evidence type="ECO:0000313" key="11">
    <source>
        <dbReference type="EMBL" id="CDF87780.1"/>
    </source>
</evidence>
<gene>
    <name evidence="11" type="ORF">BN860_14312g</name>
</gene>
<dbReference type="Proteomes" id="UP000019375">
    <property type="component" value="Unassembled WGS sequence"/>
</dbReference>
<evidence type="ECO:0000256" key="4">
    <source>
        <dbReference type="ARBA" id="ARBA00015339"/>
    </source>
</evidence>
<proteinExistence type="inferred from homology"/>
<evidence type="ECO:0000256" key="7">
    <source>
        <dbReference type="ARBA" id="ARBA00023274"/>
    </source>
</evidence>